<evidence type="ECO:0000256" key="4">
    <source>
        <dbReference type="ARBA" id="ARBA00022842"/>
    </source>
</evidence>
<protein>
    <submittedName>
        <fullName evidence="11">Endonuclease/exonuclease/phosphatase</fullName>
    </submittedName>
</protein>
<sequence length="344" mass="39146">MPPKRKVSSKNNSESASTTKKKKTWEPFDPTVPSNTTFPTDLTFPKTPKGSIKLASYNVSGLQGSIKKGFKQYVEADDPDVLCLQETKVNQPVSNAVDDKVYKYRYWAYDDKKGYSGVAVFSKYKPEKVEYGLPKYDEGSRGRVISLFFPSFTLVACYVPNAGDKLKNLPRRQTFNEHMEKYLRYLQKEGRSVIWAGDLNVAHTRKDLARPDTNTKSAGFSIEERTDFDRVLSTSTDGNNLPGLIDTWRHFHPDTEGHYTYYSYRFQCRSKLIGWRLDYFVVTPDLMDKIEESTIRQIAWGASDHVPLVLILKDVDLGNTTTKNNSSDSNSDKEDEGSDASEEK</sequence>
<feature type="binding site" evidence="6">
    <location>
        <position position="304"/>
    </location>
    <ligand>
        <name>Mg(2+)</name>
        <dbReference type="ChEBI" id="CHEBI:18420"/>
        <label>1</label>
    </ligand>
</feature>
<evidence type="ECO:0000256" key="1">
    <source>
        <dbReference type="ARBA" id="ARBA00007092"/>
    </source>
</evidence>
<proteinExistence type="inferred from homology"/>
<keyword evidence="4 6" id="KW-0460">Magnesium</keyword>
<evidence type="ECO:0000256" key="5">
    <source>
        <dbReference type="PIRSR" id="PIRSR604808-1"/>
    </source>
</evidence>
<dbReference type="InterPro" id="IPR004808">
    <property type="entry name" value="AP_endonuc_1"/>
</dbReference>
<dbReference type="GO" id="GO:0003906">
    <property type="term" value="F:DNA-(apurinic or apyrimidinic site) endonuclease activity"/>
    <property type="evidence" value="ECO:0007669"/>
    <property type="project" value="TreeGrafter"/>
</dbReference>
<dbReference type="NCBIfam" id="TIGR00195">
    <property type="entry name" value="exoDNase_III"/>
    <property type="match status" value="1"/>
</dbReference>
<reference evidence="11" key="1">
    <citation type="journal article" date="2022" name="IScience">
        <title>Evolution of zygomycete secretomes and the origins of terrestrial fungal ecologies.</title>
        <authorList>
            <person name="Chang Y."/>
            <person name="Wang Y."/>
            <person name="Mondo S."/>
            <person name="Ahrendt S."/>
            <person name="Andreopoulos W."/>
            <person name="Barry K."/>
            <person name="Beard J."/>
            <person name="Benny G.L."/>
            <person name="Blankenship S."/>
            <person name="Bonito G."/>
            <person name="Cuomo C."/>
            <person name="Desiro A."/>
            <person name="Gervers K.A."/>
            <person name="Hundley H."/>
            <person name="Kuo A."/>
            <person name="LaButti K."/>
            <person name="Lang B.F."/>
            <person name="Lipzen A."/>
            <person name="O'Donnell K."/>
            <person name="Pangilinan J."/>
            <person name="Reynolds N."/>
            <person name="Sandor L."/>
            <person name="Smith M.E."/>
            <person name="Tsang A."/>
            <person name="Grigoriev I.V."/>
            <person name="Stajich J.E."/>
            <person name="Spatafora J.W."/>
        </authorList>
    </citation>
    <scope>NUCLEOTIDE SEQUENCE</scope>
    <source>
        <strain evidence="11">RSA 2281</strain>
    </source>
</reference>
<evidence type="ECO:0000256" key="7">
    <source>
        <dbReference type="PIRSR" id="PIRSR604808-3"/>
    </source>
</evidence>
<keyword evidence="11" id="KW-0255">Endonuclease</keyword>
<organism evidence="11 12">
    <name type="scientific">Phascolomyces articulosus</name>
    <dbReference type="NCBI Taxonomy" id="60185"/>
    <lineage>
        <taxon>Eukaryota</taxon>
        <taxon>Fungi</taxon>
        <taxon>Fungi incertae sedis</taxon>
        <taxon>Mucoromycota</taxon>
        <taxon>Mucoromycotina</taxon>
        <taxon>Mucoromycetes</taxon>
        <taxon>Mucorales</taxon>
        <taxon>Lichtheimiaceae</taxon>
        <taxon>Phascolomyces</taxon>
    </lineage>
</organism>
<dbReference type="GO" id="GO:0003677">
    <property type="term" value="F:DNA binding"/>
    <property type="evidence" value="ECO:0007669"/>
    <property type="project" value="InterPro"/>
</dbReference>
<dbReference type="SUPFAM" id="SSF56219">
    <property type="entry name" value="DNase I-like"/>
    <property type="match status" value="1"/>
</dbReference>
<feature type="binding site" evidence="6">
    <location>
        <position position="58"/>
    </location>
    <ligand>
        <name>Mg(2+)</name>
        <dbReference type="ChEBI" id="CHEBI:18420"/>
        <label>1</label>
    </ligand>
</feature>
<evidence type="ECO:0000256" key="8">
    <source>
        <dbReference type="RuleBase" id="RU362131"/>
    </source>
</evidence>
<dbReference type="InterPro" id="IPR020847">
    <property type="entry name" value="AP_endonuclease_F1_BS"/>
</dbReference>
<dbReference type="Pfam" id="PF03372">
    <property type="entry name" value="Exo_endo_phos"/>
    <property type="match status" value="1"/>
</dbReference>
<comment type="similarity">
    <text evidence="1 8">Belongs to the DNA repair enzymes AP/ExoA family.</text>
</comment>
<dbReference type="PROSITE" id="PS00726">
    <property type="entry name" value="AP_NUCLEASE_F1_1"/>
    <property type="match status" value="1"/>
</dbReference>
<dbReference type="GO" id="GO:0006284">
    <property type="term" value="P:base-excision repair"/>
    <property type="evidence" value="ECO:0007669"/>
    <property type="project" value="TreeGrafter"/>
</dbReference>
<feature type="site" description="Transition state stabilizer" evidence="7">
    <location>
        <position position="200"/>
    </location>
</feature>
<dbReference type="CDD" id="cd09087">
    <property type="entry name" value="Ape1-like_AP-endo"/>
    <property type="match status" value="1"/>
</dbReference>
<keyword evidence="12" id="KW-1185">Reference proteome</keyword>
<feature type="region of interest" description="Disordered" evidence="9">
    <location>
        <begin position="320"/>
        <end position="344"/>
    </location>
</feature>
<dbReference type="EMBL" id="JAIXMP010000001">
    <property type="protein sequence ID" value="KAI9278962.1"/>
    <property type="molecule type" value="Genomic_DNA"/>
</dbReference>
<keyword evidence="8" id="KW-0227">DNA damage</keyword>
<feature type="compositionally biased region" description="Acidic residues" evidence="9">
    <location>
        <begin position="333"/>
        <end position="344"/>
    </location>
</feature>
<dbReference type="InterPro" id="IPR005135">
    <property type="entry name" value="Endo/exonuclease/phosphatase"/>
</dbReference>
<evidence type="ECO:0000259" key="10">
    <source>
        <dbReference type="Pfam" id="PF03372"/>
    </source>
</evidence>
<dbReference type="PROSITE" id="PS51435">
    <property type="entry name" value="AP_NUCLEASE_F1_4"/>
    <property type="match status" value="1"/>
</dbReference>
<feature type="site" description="Interaction with DNA substrate" evidence="7">
    <location>
        <position position="305"/>
    </location>
</feature>
<feature type="binding site" evidence="6">
    <location>
        <position position="198"/>
    </location>
    <ligand>
        <name>Mg(2+)</name>
        <dbReference type="ChEBI" id="CHEBI:18420"/>
        <label>1</label>
    </ligand>
</feature>
<accession>A0AAD5KSQ1</accession>
<dbReference type="GO" id="GO:0005634">
    <property type="term" value="C:nucleus"/>
    <property type="evidence" value="ECO:0007669"/>
    <property type="project" value="TreeGrafter"/>
</dbReference>
<evidence type="ECO:0000256" key="9">
    <source>
        <dbReference type="SAM" id="MobiDB-lite"/>
    </source>
</evidence>
<dbReference type="GO" id="GO:0008081">
    <property type="term" value="F:phosphoric diester hydrolase activity"/>
    <property type="evidence" value="ECO:0007669"/>
    <property type="project" value="TreeGrafter"/>
</dbReference>
<dbReference type="InterPro" id="IPR036691">
    <property type="entry name" value="Endo/exonu/phosph_ase_sf"/>
</dbReference>
<comment type="caution">
    <text evidence="11">The sequence shown here is derived from an EMBL/GenBank/DDBJ whole genome shotgun (WGS) entry which is preliminary data.</text>
</comment>
<comment type="cofactor">
    <cofactor evidence="6 8">
        <name>Mg(2+)</name>
        <dbReference type="ChEBI" id="CHEBI:18420"/>
    </cofactor>
    <cofactor evidence="6 8">
        <name>Mn(2+)</name>
        <dbReference type="ChEBI" id="CHEBI:29035"/>
    </cofactor>
    <text evidence="6 8">Probably binds two magnesium or manganese ions per subunit.</text>
</comment>
<feature type="compositionally biased region" description="Low complexity" evidence="9">
    <location>
        <begin position="9"/>
        <end position="18"/>
    </location>
</feature>
<keyword evidence="8" id="KW-0234">DNA repair</keyword>
<dbReference type="NCBIfam" id="TIGR00633">
    <property type="entry name" value="xth"/>
    <property type="match status" value="1"/>
</dbReference>
<feature type="active site" description="Proton acceptor" evidence="5">
    <location>
        <position position="305"/>
    </location>
</feature>
<feature type="active site" description="Proton donor/acceptor" evidence="5">
    <location>
        <position position="198"/>
    </location>
</feature>
<keyword evidence="6" id="KW-0464">Manganese</keyword>
<dbReference type="Proteomes" id="UP001209540">
    <property type="component" value="Unassembled WGS sequence"/>
</dbReference>
<dbReference type="PANTHER" id="PTHR22748:SF6">
    <property type="entry name" value="DNA-(APURINIC OR APYRIMIDINIC SITE) ENDONUCLEASE"/>
    <property type="match status" value="1"/>
</dbReference>
<reference evidence="11" key="2">
    <citation type="submission" date="2023-02" db="EMBL/GenBank/DDBJ databases">
        <authorList>
            <consortium name="DOE Joint Genome Institute"/>
            <person name="Mondo S.J."/>
            <person name="Chang Y."/>
            <person name="Wang Y."/>
            <person name="Ahrendt S."/>
            <person name="Andreopoulos W."/>
            <person name="Barry K."/>
            <person name="Beard J."/>
            <person name="Benny G.L."/>
            <person name="Blankenship S."/>
            <person name="Bonito G."/>
            <person name="Cuomo C."/>
            <person name="Desiro A."/>
            <person name="Gervers K.A."/>
            <person name="Hundley H."/>
            <person name="Kuo A."/>
            <person name="LaButti K."/>
            <person name="Lang B.F."/>
            <person name="Lipzen A."/>
            <person name="O'Donnell K."/>
            <person name="Pangilinan J."/>
            <person name="Reynolds N."/>
            <person name="Sandor L."/>
            <person name="Smith M.W."/>
            <person name="Tsang A."/>
            <person name="Grigoriev I.V."/>
            <person name="Stajich J.E."/>
            <person name="Spatafora J.W."/>
        </authorList>
    </citation>
    <scope>NUCLEOTIDE SEQUENCE</scope>
    <source>
        <strain evidence="11">RSA 2281</strain>
    </source>
</reference>
<dbReference type="PANTHER" id="PTHR22748">
    <property type="entry name" value="AP ENDONUCLEASE"/>
    <property type="match status" value="1"/>
</dbReference>
<evidence type="ECO:0000256" key="2">
    <source>
        <dbReference type="ARBA" id="ARBA00022723"/>
    </source>
</evidence>
<keyword evidence="11" id="KW-0540">Nuclease</keyword>
<evidence type="ECO:0000256" key="3">
    <source>
        <dbReference type="ARBA" id="ARBA00022801"/>
    </source>
</evidence>
<gene>
    <name evidence="11" type="ORF">BDA99DRAFT_554554</name>
</gene>
<feature type="region of interest" description="Disordered" evidence="9">
    <location>
        <begin position="1"/>
        <end position="42"/>
    </location>
</feature>
<feature type="active site" evidence="5">
    <location>
        <position position="158"/>
    </location>
</feature>
<dbReference type="GO" id="GO:0046872">
    <property type="term" value="F:metal ion binding"/>
    <property type="evidence" value="ECO:0007669"/>
    <property type="project" value="UniProtKB-KW"/>
</dbReference>
<evidence type="ECO:0000313" key="12">
    <source>
        <dbReference type="Proteomes" id="UP001209540"/>
    </source>
</evidence>
<feature type="binding site" evidence="6">
    <location>
        <position position="305"/>
    </location>
    <ligand>
        <name>Mg(2+)</name>
        <dbReference type="ChEBI" id="CHEBI:18420"/>
        <label>1</label>
    </ligand>
</feature>
<feature type="compositionally biased region" description="Low complexity" evidence="9">
    <location>
        <begin position="320"/>
        <end position="329"/>
    </location>
</feature>
<feature type="domain" description="Endonuclease/exonuclease/phosphatase" evidence="10">
    <location>
        <begin position="55"/>
        <end position="286"/>
    </location>
</feature>
<keyword evidence="2 6" id="KW-0479">Metal-binding</keyword>
<feature type="binding site" evidence="6">
    <location>
        <position position="200"/>
    </location>
    <ligand>
        <name>Mg(2+)</name>
        <dbReference type="ChEBI" id="CHEBI:18420"/>
        <label>1</label>
    </ligand>
</feature>
<dbReference type="Gene3D" id="3.60.10.10">
    <property type="entry name" value="Endonuclease/exonuclease/phosphatase"/>
    <property type="match status" value="1"/>
</dbReference>
<keyword evidence="3" id="KW-0378">Hydrolase</keyword>
<name>A0AAD5KSQ1_9FUNG</name>
<dbReference type="AlphaFoldDB" id="A0AAD5KSQ1"/>
<feature type="binding site" evidence="6">
    <location>
        <position position="86"/>
    </location>
    <ligand>
        <name>Mg(2+)</name>
        <dbReference type="ChEBI" id="CHEBI:18420"/>
        <label>1</label>
    </ligand>
</feature>
<evidence type="ECO:0000313" key="11">
    <source>
        <dbReference type="EMBL" id="KAI9278962.1"/>
    </source>
</evidence>
<feature type="site" description="Important for catalytic activity" evidence="7">
    <location>
        <position position="278"/>
    </location>
</feature>
<evidence type="ECO:0000256" key="6">
    <source>
        <dbReference type="PIRSR" id="PIRSR604808-2"/>
    </source>
</evidence>
<dbReference type="GO" id="GO:0008311">
    <property type="term" value="F:double-stranded DNA 3'-5' DNA exonuclease activity"/>
    <property type="evidence" value="ECO:0007669"/>
    <property type="project" value="TreeGrafter"/>
</dbReference>